<dbReference type="AlphaFoldDB" id="A0A183F8J3"/>
<dbReference type="InterPro" id="IPR035500">
    <property type="entry name" value="NHR-like_dom_sf"/>
</dbReference>
<evidence type="ECO:0000313" key="5">
    <source>
        <dbReference type="EMBL" id="VDO25631.1"/>
    </source>
</evidence>
<accession>A0A3P7TVE9</accession>
<reference evidence="5 6" key="1">
    <citation type="submission" date="2018-11" db="EMBL/GenBank/DDBJ databases">
        <authorList>
            <consortium name="Pathogen Informatics"/>
        </authorList>
    </citation>
    <scope>NUCLEOTIDE SEQUENCE [LARGE SCALE GENOMIC DNA]</scope>
</reference>
<name>A0A183F8J3_HELPZ</name>
<dbReference type="EMBL" id="UZAH01003817">
    <property type="protein sequence ID" value="VDO25631.1"/>
    <property type="molecule type" value="Genomic_DNA"/>
</dbReference>
<keyword evidence="6" id="KW-1185">Reference proteome</keyword>
<dbReference type="OrthoDB" id="5873264at2759"/>
<evidence type="ECO:0000256" key="2">
    <source>
        <dbReference type="ARBA" id="ARBA00023163"/>
    </source>
</evidence>
<evidence type="ECO:0000259" key="4">
    <source>
        <dbReference type="PROSITE" id="PS51843"/>
    </source>
</evidence>
<organism evidence="6 7">
    <name type="scientific">Heligmosomoides polygyrus</name>
    <name type="common">Parasitic roundworm</name>
    <dbReference type="NCBI Taxonomy" id="6339"/>
    <lineage>
        <taxon>Eukaryota</taxon>
        <taxon>Metazoa</taxon>
        <taxon>Ecdysozoa</taxon>
        <taxon>Nematoda</taxon>
        <taxon>Chromadorea</taxon>
        <taxon>Rhabditida</taxon>
        <taxon>Rhabditina</taxon>
        <taxon>Rhabditomorpha</taxon>
        <taxon>Strongyloidea</taxon>
        <taxon>Heligmosomidae</taxon>
        <taxon>Heligmosomoides</taxon>
    </lineage>
</organism>
<dbReference type="Gene3D" id="1.10.565.10">
    <property type="entry name" value="Retinoid X Receptor"/>
    <property type="match status" value="1"/>
</dbReference>
<evidence type="ECO:0000313" key="6">
    <source>
        <dbReference type="Proteomes" id="UP000050761"/>
    </source>
</evidence>
<reference evidence="7" key="2">
    <citation type="submission" date="2019-09" db="UniProtKB">
        <authorList>
            <consortium name="WormBaseParasite"/>
        </authorList>
    </citation>
    <scope>IDENTIFICATION</scope>
</reference>
<dbReference type="InterPro" id="IPR052496">
    <property type="entry name" value="Orphan_Nuclear_Rcpt"/>
</dbReference>
<dbReference type="PANTHER" id="PTHR47519:SF4">
    <property type="entry name" value="NUCLEAR HORMONE RECEPTOR FAMILY"/>
    <property type="match status" value="1"/>
</dbReference>
<keyword evidence="1" id="KW-0805">Transcription regulation</keyword>
<feature type="domain" description="NR LBD" evidence="4">
    <location>
        <begin position="1"/>
        <end position="96"/>
    </location>
</feature>
<dbReference type="SUPFAM" id="SSF48508">
    <property type="entry name" value="Nuclear receptor ligand-binding domain"/>
    <property type="match status" value="1"/>
</dbReference>
<dbReference type="Proteomes" id="UP000050761">
    <property type="component" value="Unassembled WGS sequence"/>
</dbReference>
<keyword evidence="3" id="KW-0675">Receptor</keyword>
<dbReference type="WBParaSite" id="HPBE_0000248501-mRNA-1">
    <property type="protein sequence ID" value="HPBE_0000248501-mRNA-1"/>
    <property type="gene ID" value="HPBE_0000248501"/>
</dbReference>
<protein>
    <submittedName>
        <fullName evidence="7">NR LBD domain-containing protein</fullName>
    </submittedName>
</protein>
<dbReference type="PROSITE" id="PS51843">
    <property type="entry name" value="NR_LBD"/>
    <property type="match status" value="1"/>
</dbReference>
<evidence type="ECO:0000256" key="3">
    <source>
        <dbReference type="ARBA" id="ARBA00023170"/>
    </source>
</evidence>
<accession>A0A183F8J3</accession>
<proteinExistence type="predicted"/>
<evidence type="ECO:0000313" key="7">
    <source>
        <dbReference type="WBParaSite" id="HPBE_0000248501-mRNA-1"/>
    </source>
</evidence>
<sequence length="118" mass="13429">MCSFLTRLYCDLDIKGLSPEASEAIADLRDRIQETLYHVVRETHPKEVASSRFGNLLLFIPSVMMLGSVVCDNLEIVDSFGHMPDRLMHDVLQEFTADEAPVIAAVSFRHFFYLRHDG</sequence>
<dbReference type="PANTHER" id="PTHR47519">
    <property type="entry name" value="NUCLEAR HORMONE RECEPTOR FAMILY MEMBER NHR-31-RELATED"/>
    <property type="match status" value="1"/>
</dbReference>
<gene>
    <name evidence="5" type="ORF">HPBE_LOCUS2486</name>
</gene>
<dbReference type="InterPro" id="IPR000536">
    <property type="entry name" value="Nucl_hrmn_rcpt_lig-bd"/>
</dbReference>
<keyword evidence="2" id="KW-0804">Transcription</keyword>
<evidence type="ECO:0000256" key="1">
    <source>
        <dbReference type="ARBA" id="ARBA00023015"/>
    </source>
</evidence>